<accession>A0A497UEC7</accession>
<dbReference type="Proteomes" id="UP000233767">
    <property type="component" value="Unassembled WGS sequence"/>
</dbReference>
<name>A0A497UEC7_9FLAO</name>
<organism evidence="2 4">
    <name type="scientific">Flavobacterium lindanitolerans</name>
    <dbReference type="NCBI Taxonomy" id="428988"/>
    <lineage>
        <taxon>Bacteria</taxon>
        <taxon>Pseudomonadati</taxon>
        <taxon>Bacteroidota</taxon>
        <taxon>Flavobacteriia</taxon>
        <taxon>Flavobacteriales</taxon>
        <taxon>Flavobacteriaceae</taxon>
        <taxon>Flavobacterium</taxon>
    </lineage>
</organism>
<protein>
    <submittedName>
        <fullName evidence="2">Uncharacterized protein</fullName>
    </submittedName>
</protein>
<dbReference type="AlphaFoldDB" id="A0A497UEC7"/>
<comment type="caution">
    <text evidence="2">The sequence shown here is derived from an EMBL/GenBank/DDBJ whole genome shotgun (WGS) entry which is preliminary data.</text>
</comment>
<dbReference type="EMBL" id="PJND01000007">
    <property type="protein sequence ID" value="PKW30089.1"/>
    <property type="molecule type" value="Genomic_DNA"/>
</dbReference>
<proteinExistence type="predicted"/>
<evidence type="ECO:0000313" key="3">
    <source>
        <dbReference type="Proteomes" id="UP000233767"/>
    </source>
</evidence>
<evidence type="ECO:0000313" key="2">
    <source>
        <dbReference type="EMBL" id="RLJ24429.1"/>
    </source>
</evidence>
<evidence type="ECO:0000313" key="1">
    <source>
        <dbReference type="EMBL" id="PKW30089.1"/>
    </source>
</evidence>
<keyword evidence="3" id="KW-1185">Reference proteome</keyword>
<dbReference type="Proteomes" id="UP000275027">
    <property type="component" value="Unassembled WGS sequence"/>
</dbReference>
<reference evidence="2 4" key="2">
    <citation type="submission" date="2018-10" db="EMBL/GenBank/DDBJ databases">
        <title>Genomic Encyclopedia of Archaeal and Bacterial Type Strains, Phase II (KMG-II): from individual species to whole genera.</title>
        <authorList>
            <person name="Goeker M."/>
        </authorList>
    </citation>
    <scope>NUCLEOTIDE SEQUENCE [LARGE SCALE GENOMIC DNA]</scope>
    <source>
        <strain evidence="2 4">DSM 21886</strain>
    </source>
</reference>
<gene>
    <name evidence="1" type="ORF">B0G92_1738</name>
    <name evidence="2" type="ORF">CLV50_2310</name>
</gene>
<dbReference type="Pfam" id="PF19643">
    <property type="entry name" value="DUF6146"/>
    <property type="match status" value="1"/>
</dbReference>
<reference evidence="1 3" key="1">
    <citation type="submission" date="2017-12" db="EMBL/GenBank/DDBJ databases">
        <title>Genomic Encyclopedia of Type Strains, Phase III (KMG-III): the genomes of soil and plant-associated and newly described type strains.</title>
        <authorList>
            <person name="Whitman W."/>
        </authorList>
    </citation>
    <scope>NUCLEOTIDE SEQUENCE [LARGE SCALE GENOMIC DNA]</scope>
    <source>
        <strain evidence="1 3">IP-10</strain>
    </source>
</reference>
<dbReference type="EMBL" id="RCCB01000012">
    <property type="protein sequence ID" value="RLJ24429.1"/>
    <property type="molecule type" value="Genomic_DNA"/>
</dbReference>
<evidence type="ECO:0000313" key="4">
    <source>
        <dbReference type="Proteomes" id="UP000275027"/>
    </source>
</evidence>
<dbReference type="InterPro" id="IPR046144">
    <property type="entry name" value="DUF6146"/>
</dbReference>
<sequence length="151" mass="18293">MSNFIQILSNMKNLIYIIALFFLIFGCTTTKDTKTKTFQQTDKAVQNDTIKIANEELEYEVIIIDPGFNSWFYSYARPRNYYSQQYMETRNRVWVMEWNSRFNQGDRRFDMSIDYQNNINYGYEVNYMLYNYLTYFQLTHNIKLGGFVPRI</sequence>